<dbReference type="InterPro" id="IPR028055">
    <property type="entry name" value="YidC/Oxa/ALB_C"/>
</dbReference>
<evidence type="ECO:0000256" key="3">
    <source>
        <dbReference type="ARBA" id="ARBA00022692"/>
    </source>
</evidence>
<evidence type="ECO:0000256" key="2">
    <source>
        <dbReference type="ARBA" id="ARBA00009877"/>
    </source>
</evidence>
<dbReference type="GO" id="GO:0005743">
    <property type="term" value="C:mitochondrial inner membrane"/>
    <property type="evidence" value="ECO:0007669"/>
    <property type="project" value="TreeGrafter"/>
</dbReference>
<dbReference type="PANTHER" id="PTHR12428:SF65">
    <property type="entry name" value="CYTOCHROME C OXIDASE ASSEMBLY PROTEIN COX18, MITOCHONDRIAL"/>
    <property type="match status" value="1"/>
</dbReference>
<dbReference type="Proteomes" id="UP001140074">
    <property type="component" value="Unassembled WGS sequence"/>
</dbReference>
<reference evidence="9" key="1">
    <citation type="submission" date="2022-07" db="EMBL/GenBank/DDBJ databases">
        <title>Phylogenomic reconstructions and comparative analyses of Kickxellomycotina fungi.</title>
        <authorList>
            <person name="Reynolds N.K."/>
            <person name="Stajich J.E."/>
            <person name="Barry K."/>
            <person name="Grigoriev I.V."/>
            <person name="Crous P."/>
            <person name="Smith M.E."/>
        </authorList>
    </citation>
    <scope>NUCLEOTIDE SEQUENCE</scope>
    <source>
        <strain evidence="9">RSA 476</strain>
    </source>
</reference>
<dbReference type="EMBL" id="JANBUY010000005">
    <property type="protein sequence ID" value="KAJ2868238.1"/>
    <property type="molecule type" value="Genomic_DNA"/>
</dbReference>
<evidence type="ECO:0000256" key="7">
    <source>
        <dbReference type="SAM" id="Phobius"/>
    </source>
</evidence>
<dbReference type="Pfam" id="PF02096">
    <property type="entry name" value="60KD_IMP"/>
    <property type="match status" value="1"/>
</dbReference>
<comment type="caution">
    <text evidence="9">The sequence shown here is derived from an EMBL/GenBank/DDBJ whole genome shotgun (WGS) entry which is preliminary data.</text>
</comment>
<sequence length="330" mass="36876">MARQWAFPAVVASRRRQFSSTPIICSSSDKSNGGLVSDLSGYTDQLSNEAEYPLILKVMQATLESIHDGPIACPWWGVIAGSAFALRTLLILPVHVYQQRAQARARKLAGISKLWHRPMRASLQLELAARTPPVTDKEFEQQLSKRLSNRHHLLMFRQGCHPIFSVLLPLTQIPIWMSMTFCLRHLSGRLIPWLDSATTALPAAAPGMASEGILWFTNLVATDSTGMLPVITGLVYFANALAQLYRRREYALANSPDGANSKQNWLSRIVPYLGFVAPPVVTYVAMSQPSAIVLYWLASSSFTLAQKLVFHNQRLRKQLKFNYIKEKAVV</sequence>
<feature type="transmembrane region" description="Helical" evidence="7">
    <location>
        <begin position="163"/>
        <end position="186"/>
    </location>
</feature>
<organism evidence="9 10">
    <name type="scientific">Coemansia aciculifera</name>
    <dbReference type="NCBI Taxonomy" id="417176"/>
    <lineage>
        <taxon>Eukaryota</taxon>
        <taxon>Fungi</taxon>
        <taxon>Fungi incertae sedis</taxon>
        <taxon>Zoopagomycota</taxon>
        <taxon>Kickxellomycotina</taxon>
        <taxon>Kickxellomycetes</taxon>
        <taxon>Kickxellales</taxon>
        <taxon>Kickxellaceae</taxon>
        <taxon>Coemansia</taxon>
    </lineage>
</organism>
<name>A0A9W8INI9_9FUNG</name>
<feature type="transmembrane region" description="Helical" evidence="7">
    <location>
        <begin position="292"/>
        <end position="310"/>
    </location>
</feature>
<evidence type="ECO:0000256" key="4">
    <source>
        <dbReference type="ARBA" id="ARBA00022989"/>
    </source>
</evidence>
<dbReference type="GO" id="GO:0032979">
    <property type="term" value="P:protein insertion into mitochondrial inner membrane from matrix"/>
    <property type="evidence" value="ECO:0007669"/>
    <property type="project" value="TreeGrafter"/>
</dbReference>
<keyword evidence="3 6" id="KW-0812">Transmembrane</keyword>
<evidence type="ECO:0000259" key="8">
    <source>
        <dbReference type="Pfam" id="PF02096"/>
    </source>
</evidence>
<accession>A0A9W8INI9</accession>
<dbReference type="PANTHER" id="PTHR12428">
    <property type="entry name" value="OXA1"/>
    <property type="match status" value="1"/>
</dbReference>
<dbReference type="AlphaFoldDB" id="A0A9W8INI9"/>
<dbReference type="GO" id="GO:0032977">
    <property type="term" value="F:membrane insertase activity"/>
    <property type="evidence" value="ECO:0007669"/>
    <property type="project" value="InterPro"/>
</dbReference>
<keyword evidence="4 7" id="KW-1133">Transmembrane helix</keyword>
<dbReference type="InterPro" id="IPR001708">
    <property type="entry name" value="YidC/ALB3/OXA1/COX18"/>
</dbReference>
<evidence type="ECO:0000256" key="1">
    <source>
        <dbReference type="ARBA" id="ARBA00004141"/>
    </source>
</evidence>
<comment type="similarity">
    <text evidence="2 6">Belongs to the OXA1/ALB3/YidC family.</text>
</comment>
<proteinExistence type="inferred from homology"/>
<evidence type="ECO:0000256" key="5">
    <source>
        <dbReference type="ARBA" id="ARBA00023136"/>
    </source>
</evidence>
<comment type="subcellular location">
    <subcellularLocation>
        <location evidence="1 6">Membrane</location>
        <topology evidence="1 6">Multi-pass membrane protein</topology>
    </subcellularLocation>
</comment>
<gene>
    <name evidence="9" type="ORF">GGH94_000225</name>
</gene>
<evidence type="ECO:0000256" key="6">
    <source>
        <dbReference type="RuleBase" id="RU003945"/>
    </source>
</evidence>
<feature type="transmembrane region" description="Helical" evidence="7">
    <location>
        <begin position="265"/>
        <end position="286"/>
    </location>
</feature>
<feature type="domain" description="Membrane insertase YidC/Oxa/ALB C-terminal" evidence="8">
    <location>
        <begin position="145"/>
        <end position="311"/>
    </location>
</feature>
<feature type="transmembrane region" description="Helical" evidence="7">
    <location>
        <begin position="75"/>
        <end position="97"/>
    </location>
</feature>
<evidence type="ECO:0000313" key="9">
    <source>
        <dbReference type="EMBL" id="KAJ2868238.1"/>
    </source>
</evidence>
<feature type="transmembrane region" description="Helical" evidence="7">
    <location>
        <begin position="226"/>
        <end position="245"/>
    </location>
</feature>
<dbReference type="CDD" id="cd20069">
    <property type="entry name" value="5TM_Oxa1-like"/>
    <property type="match status" value="1"/>
</dbReference>
<keyword evidence="5 7" id="KW-0472">Membrane</keyword>
<protein>
    <recommendedName>
        <fullName evidence="8">Membrane insertase YidC/Oxa/ALB C-terminal domain-containing protein</fullName>
    </recommendedName>
</protein>
<keyword evidence="10" id="KW-1185">Reference proteome</keyword>
<evidence type="ECO:0000313" key="10">
    <source>
        <dbReference type="Proteomes" id="UP001140074"/>
    </source>
</evidence>
<dbReference type="GO" id="GO:0033617">
    <property type="term" value="P:mitochondrial respiratory chain complex IV assembly"/>
    <property type="evidence" value="ECO:0007669"/>
    <property type="project" value="TreeGrafter"/>
</dbReference>